<reference evidence="2 3" key="1">
    <citation type="submission" date="2020-08" db="EMBL/GenBank/DDBJ databases">
        <title>Genomic Encyclopedia of Type Strains, Phase III (KMG-III): the genomes of soil and plant-associated and newly described type strains.</title>
        <authorList>
            <person name="Whitman W."/>
        </authorList>
    </citation>
    <scope>NUCLEOTIDE SEQUENCE [LARGE SCALE GENOMIC DNA]</scope>
    <source>
        <strain evidence="2 3">CECT 8960</strain>
    </source>
</reference>
<protein>
    <recommendedName>
        <fullName evidence="1">ESAT-6-like protein</fullName>
    </recommendedName>
</protein>
<dbReference type="AlphaFoldDB" id="A0A7W7QEA4"/>
<evidence type="ECO:0000313" key="2">
    <source>
        <dbReference type="EMBL" id="MBB4912032.1"/>
    </source>
</evidence>
<sequence>MTDRIKVSFGSMEQLAGDIRGQVSAIEGNLTDLGSQIRNLEQDWRGGASEGFQVTKQKWFDAADSLRGTLARIETAVVQSTQGYGDAEKKNASRWE</sequence>
<organism evidence="2 3">
    <name type="scientific">Actinophytocola algeriensis</name>
    <dbReference type="NCBI Taxonomy" id="1768010"/>
    <lineage>
        <taxon>Bacteria</taxon>
        <taxon>Bacillati</taxon>
        <taxon>Actinomycetota</taxon>
        <taxon>Actinomycetes</taxon>
        <taxon>Pseudonocardiales</taxon>
        <taxon>Pseudonocardiaceae</taxon>
    </lineage>
</organism>
<comment type="caution">
    <text evidence="2">The sequence shown here is derived from an EMBL/GenBank/DDBJ whole genome shotgun (WGS) entry which is preliminary data.</text>
</comment>
<dbReference type="Pfam" id="PF06013">
    <property type="entry name" value="WXG100"/>
    <property type="match status" value="1"/>
</dbReference>
<gene>
    <name evidence="2" type="ORF">FHR82_008303</name>
</gene>
<name>A0A7W7QEA4_9PSEU</name>
<comment type="similarity">
    <text evidence="1">Belongs to the WXG100 family.</text>
</comment>
<dbReference type="RefSeq" id="WP_184816007.1">
    <property type="nucleotide sequence ID" value="NZ_JACHJQ010000011.1"/>
</dbReference>
<accession>A0A7W7QEA4</accession>
<dbReference type="NCBIfam" id="TIGR03930">
    <property type="entry name" value="WXG100_ESAT6"/>
    <property type="match status" value="1"/>
</dbReference>
<evidence type="ECO:0000313" key="3">
    <source>
        <dbReference type="Proteomes" id="UP000520767"/>
    </source>
</evidence>
<dbReference type="InterPro" id="IPR010310">
    <property type="entry name" value="T7SS_ESAT-6-like"/>
</dbReference>
<dbReference type="InterPro" id="IPR036689">
    <property type="entry name" value="ESAT-6-like_sf"/>
</dbReference>
<dbReference type="Proteomes" id="UP000520767">
    <property type="component" value="Unassembled WGS sequence"/>
</dbReference>
<proteinExistence type="inferred from homology"/>
<dbReference type="SUPFAM" id="SSF140453">
    <property type="entry name" value="EsxAB dimer-like"/>
    <property type="match status" value="1"/>
</dbReference>
<evidence type="ECO:0000256" key="1">
    <source>
        <dbReference type="RuleBase" id="RU362001"/>
    </source>
</evidence>
<keyword evidence="3" id="KW-1185">Reference proteome</keyword>
<dbReference type="Gene3D" id="1.10.287.1060">
    <property type="entry name" value="ESAT-6-like"/>
    <property type="match status" value="1"/>
</dbReference>
<dbReference type="EMBL" id="JACHJQ010000011">
    <property type="protein sequence ID" value="MBB4912032.1"/>
    <property type="molecule type" value="Genomic_DNA"/>
</dbReference>